<proteinExistence type="predicted"/>
<reference evidence="1" key="1">
    <citation type="submission" date="2018-02" db="EMBL/GenBank/DDBJ databases">
        <title>Rhizophora mucronata_Transcriptome.</title>
        <authorList>
            <person name="Meera S.P."/>
            <person name="Sreeshan A."/>
            <person name="Augustine A."/>
        </authorList>
    </citation>
    <scope>NUCLEOTIDE SEQUENCE</scope>
    <source>
        <tissue evidence="1">Leaf</tissue>
    </source>
</reference>
<evidence type="ECO:0000313" key="1">
    <source>
        <dbReference type="EMBL" id="MBX60775.1"/>
    </source>
</evidence>
<accession>A0A2P2Q1E4</accession>
<organism evidence="1">
    <name type="scientific">Rhizophora mucronata</name>
    <name type="common">Asiatic mangrove</name>
    <dbReference type="NCBI Taxonomy" id="61149"/>
    <lineage>
        <taxon>Eukaryota</taxon>
        <taxon>Viridiplantae</taxon>
        <taxon>Streptophyta</taxon>
        <taxon>Embryophyta</taxon>
        <taxon>Tracheophyta</taxon>
        <taxon>Spermatophyta</taxon>
        <taxon>Magnoliopsida</taxon>
        <taxon>eudicotyledons</taxon>
        <taxon>Gunneridae</taxon>
        <taxon>Pentapetalae</taxon>
        <taxon>rosids</taxon>
        <taxon>fabids</taxon>
        <taxon>Malpighiales</taxon>
        <taxon>Rhizophoraceae</taxon>
        <taxon>Rhizophora</taxon>
    </lineage>
</organism>
<protein>
    <submittedName>
        <fullName evidence="1">Uncharacterized protein</fullName>
    </submittedName>
</protein>
<dbReference type="AlphaFoldDB" id="A0A2P2Q1E4"/>
<dbReference type="EMBL" id="GGEC01080291">
    <property type="protein sequence ID" value="MBX60775.1"/>
    <property type="molecule type" value="Transcribed_RNA"/>
</dbReference>
<name>A0A2P2Q1E4_RHIMU</name>
<sequence>MPTRQIEVLWIIIDNGECLHKCFLETPKGNELQDIIGQIT</sequence>